<dbReference type="EMBL" id="CAADFU010000002">
    <property type="protein sequence ID" value="VFK39153.1"/>
    <property type="molecule type" value="Genomic_DNA"/>
</dbReference>
<name>A0A450YCG5_9GAMM</name>
<sequence>MKFLPVFSLRLRHPFYSDGGCPDFSITPTADTRGLLDNHRCVLKGDSGGARVLTPLDGEGKALIPVPNGAKFTFALELDNPDFAFFTDIDEMGNQALYSNQSGNETKLSLVTGPAHHRFANVEIRNNGNLAKSDKEAAPQFEIRFEARLVRWKYYVLLPKGETREKLRIEDTASSDPLVFGDENHTDLAKSPDSSDELAMALARQYPNMRGLRLVSDRQIPCRQASPRHLRLYLGENKLANALPNPSFRNYAKTKVRVNGALEEQDSLFQVVKFPTTSV</sequence>
<dbReference type="AlphaFoldDB" id="A0A450YCG5"/>
<organism evidence="2">
    <name type="scientific">Candidatus Kentrum sp. SD</name>
    <dbReference type="NCBI Taxonomy" id="2126332"/>
    <lineage>
        <taxon>Bacteria</taxon>
        <taxon>Pseudomonadati</taxon>
        <taxon>Pseudomonadota</taxon>
        <taxon>Gammaproteobacteria</taxon>
        <taxon>Candidatus Kentrum</taxon>
    </lineage>
</organism>
<gene>
    <name evidence="3" type="ORF">BECKSD772D_GA0070982_100221</name>
    <name evidence="2" type="ORF">BECKSD772E_GA0070983_100222</name>
    <name evidence="1" type="ORF">BECKSD772F_GA0070984_100222</name>
</gene>
<evidence type="ECO:0000313" key="1">
    <source>
        <dbReference type="EMBL" id="VFK36485.1"/>
    </source>
</evidence>
<evidence type="ECO:0000313" key="3">
    <source>
        <dbReference type="EMBL" id="VFK77807.1"/>
    </source>
</evidence>
<protein>
    <submittedName>
        <fullName evidence="2">Uncharacterized protein</fullName>
    </submittedName>
</protein>
<dbReference type="EMBL" id="CAADFR010000002">
    <property type="protein sequence ID" value="VFK36485.1"/>
    <property type="molecule type" value="Genomic_DNA"/>
</dbReference>
<reference evidence="2" key="1">
    <citation type="submission" date="2019-02" db="EMBL/GenBank/DDBJ databases">
        <authorList>
            <person name="Gruber-Vodicka R. H."/>
            <person name="Seah K. B. B."/>
        </authorList>
    </citation>
    <scope>NUCLEOTIDE SEQUENCE</scope>
    <source>
        <strain evidence="3">BECK_S127</strain>
        <strain evidence="2">BECK_S1320</strain>
        <strain evidence="1">BECK_S1321</strain>
    </source>
</reference>
<dbReference type="EMBL" id="CAADHB010000002">
    <property type="protein sequence ID" value="VFK77807.1"/>
    <property type="molecule type" value="Genomic_DNA"/>
</dbReference>
<evidence type="ECO:0000313" key="2">
    <source>
        <dbReference type="EMBL" id="VFK39153.1"/>
    </source>
</evidence>
<accession>A0A450YCG5</accession>
<proteinExistence type="predicted"/>